<dbReference type="HOGENOM" id="CLU_2080844_0_0_11"/>
<dbReference type="PATRIC" id="fig|1200352.3.peg.2312"/>
<dbReference type="Proteomes" id="UP000014809">
    <property type="component" value="Chromosome"/>
</dbReference>
<proteinExistence type="predicted"/>
<accession>S4XJG7</accession>
<gene>
    <name evidence="1" type="ORF">A606_11280</name>
</gene>
<organism evidence="1 2">
    <name type="scientific">Corynebacterium terpenotabidum Y-11</name>
    <dbReference type="NCBI Taxonomy" id="1200352"/>
    <lineage>
        <taxon>Bacteria</taxon>
        <taxon>Bacillati</taxon>
        <taxon>Actinomycetota</taxon>
        <taxon>Actinomycetes</taxon>
        <taxon>Mycobacteriales</taxon>
        <taxon>Corynebacteriaceae</taxon>
        <taxon>Corynebacterium</taxon>
    </lineage>
</organism>
<dbReference type="KEGG" id="cter:A606_11280"/>
<name>S4XJG7_9CORY</name>
<dbReference type="STRING" id="1200352.A606_11280"/>
<keyword evidence="2" id="KW-1185">Reference proteome</keyword>
<dbReference type="AlphaFoldDB" id="S4XJG7"/>
<evidence type="ECO:0000313" key="2">
    <source>
        <dbReference type="Proteomes" id="UP000014809"/>
    </source>
</evidence>
<evidence type="ECO:0000313" key="1">
    <source>
        <dbReference type="EMBL" id="AGP31895.1"/>
    </source>
</evidence>
<protein>
    <submittedName>
        <fullName evidence="1">Uncharacterized protein</fullName>
    </submittedName>
</protein>
<sequence>MVSLHRVAQAVGFVAPTEDTQVSALIGQDVSDATHPEEATGDGTGLPKRGLHLLFPGDGVAPGPEELVDHARRARAAGLLLRDPAPSDLVTECSRRNIPLLHPGADADHRRSPGYVL</sequence>
<reference evidence="1 2" key="1">
    <citation type="submission" date="2012-06" db="EMBL/GenBank/DDBJ databases">
        <title>Complete genome sequence of Corynebacterium terpenotabidum Y-11 (=DSM 44721).</title>
        <authorList>
            <person name="Ruckert C."/>
            <person name="Albersmeier A."/>
            <person name="Al-Dilaimi A."/>
            <person name="Szczepanowski R."/>
            <person name="Kalinowski J."/>
        </authorList>
    </citation>
    <scope>NUCLEOTIDE SEQUENCE [LARGE SCALE GENOMIC DNA]</scope>
    <source>
        <strain evidence="1 2">Y-11</strain>
    </source>
</reference>
<dbReference type="EMBL" id="CP003696">
    <property type="protein sequence ID" value="AGP31895.1"/>
    <property type="molecule type" value="Genomic_DNA"/>
</dbReference>